<feature type="short sequence motif" description="VHIID" evidence="3">
    <location>
        <begin position="395"/>
        <end position="399"/>
    </location>
</feature>
<feature type="region of interest" description="Disordered" evidence="4">
    <location>
        <begin position="247"/>
        <end position="275"/>
    </location>
</feature>
<keyword evidence="2" id="KW-0804">Transcription</keyword>
<evidence type="ECO:0000313" key="6">
    <source>
        <dbReference type="Proteomes" id="UP000032180"/>
    </source>
</evidence>
<dbReference type="PROSITE" id="PS50985">
    <property type="entry name" value="GRAS"/>
    <property type="match status" value="1"/>
</dbReference>
<name>A0A0D9XVR3_9ORYZ</name>
<feature type="region of interest" description="Leucine repeat I (LRI)" evidence="3">
    <location>
        <begin position="285"/>
        <end position="345"/>
    </location>
</feature>
<accession>A0A0D9XVR3</accession>
<evidence type="ECO:0000313" key="5">
    <source>
        <dbReference type="EnsemblPlants" id="LPERR11G20420.1"/>
    </source>
</evidence>
<evidence type="ECO:0000256" key="1">
    <source>
        <dbReference type="ARBA" id="ARBA00023015"/>
    </source>
</evidence>
<dbReference type="PANTHER" id="PTHR31636">
    <property type="entry name" value="OSJNBA0084A10.13 PROTEIN-RELATED"/>
    <property type="match status" value="1"/>
</dbReference>
<dbReference type="Proteomes" id="UP000032180">
    <property type="component" value="Chromosome 11"/>
</dbReference>
<dbReference type="Pfam" id="PF03514">
    <property type="entry name" value="GRAS"/>
    <property type="match status" value="1"/>
</dbReference>
<reference evidence="5 6" key="1">
    <citation type="submission" date="2012-08" db="EMBL/GenBank/DDBJ databases">
        <title>Oryza genome evolution.</title>
        <authorList>
            <person name="Wing R.A."/>
        </authorList>
    </citation>
    <scope>NUCLEOTIDE SEQUENCE</scope>
</reference>
<feature type="region of interest" description="SAW" evidence="3">
    <location>
        <begin position="586"/>
        <end position="661"/>
    </location>
</feature>
<sequence>MYDMMGSTPEETVQLQWPPPEPVFADDHAASSAFDDDMVLPYISRLLMEDDVHDHFFYQYPDHPALLHAQQPFAQILAAAASSSSSSGGGVSSSSSSSSNAPVSRDLFDDEVAAKTTTTFPTFSVDQAAMSSGDLFFDMDMFNMAFLKGKEEASKLLPTNTTTSSLLVLGSASEEVAVDANGGSVLGARNNSKKVNRGDDLMELGSSRANKLMAEEEEEEGARQMFDEMMLHEQDICMKGVKQQLSLSTANDNKSKSKKGSSGSNNGAAGKKARGRRTVIHADAVDLHSLLLHCAQAVATDDRRSAHELLRQIKQHSSPSGDATQRLAHCFAQGLEARLAGTGSEVYRSLMSQRTSVVDFLKAYRLYMAACCCKKVAFVFSNKTIYDAVAGRKRLHIVDYGLNYGFQWPGLLRELTARQGGPPEVRITGIDLPQPGFRPEHHINETGRRLAAYADELGVPFKFHGIAATKKETVRLRDLQSDDPDEALVVISLCHFRNIMDESLDDGISPRDEVLSNIRKTRPDVFIHGIMNGAYGATYFLTRFREALFYYAAQFDLLDATVARDSHERMLVERDIFGPAALNVIACEGADRVERPEMYKQWQARNQRAGLKQLPLDPEVVRLVLDKVRDKYHKDFVVDEDQRWLLHRWKGRVLYALSTWVAADQED</sequence>
<dbReference type="InterPro" id="IPR005202">
    <property type="entry name" value="TF_GRAS"/>
</dbReference>
<reference evidence="5" key="3">
    <citation type="submission" date="2015-04" db="UniProtKB">
        <authorList>
            <consortium name="EnsemblPlants"/>
        </authorList>
    </citation>
    <scope>IDENTIFICATION</scope>
</reference>
<comment type="caution">
    <text evidence="3">Lacks conserved residue(s) required for the propagation of feature annotation.</text>
</comment>
<dbReference type="HOGENOM" id="CLU_011924_2_0_1"/>
<protein>
    <submittedName>
        <fullName evidence="5">Uncharacterized protein</fullName>
    </submittedName>
</protein>
<keyword evidence="6" id="KW-1185">Reference proteome</keyword>
<evidence type="ECO:0000256" key="4">
    <source>
        <dbReference type="SAM" id="MobiDB-lite"/>
    </source>
</evidence>
<comment type="similarity">
    <text evidence="3">Belongs to the GRAS family.</text>
</comment>
<dbReference type="Gramene" id="LPERR11G20420.1">
    <property type="protein sequence ID" value="LPERR11G20420.1"/>
    <property type="gene ID" value="LPERR11G20420"/>
</dbReference>
<reference evidence="6" key="2">
    <citation type="submission" date="2013-12" db="EMBL/GenBank/DDBJ databases">
        <authorList>
            <person name="Yu Y."/>
            <person name="Lee S."/>
            <person name="de Baynast K."/>
            <person name="Wissotski M."/>
            <person name="Liu L."/>
            <person name="Talag J."/>
            <person name="Goicoechea J."/>
            <person name="Angelova A."/>
            <person name="Jetty R."/>
            <person name="Kudrna D."/>
            <person name="Golser W."/>
            <person name="Rivera L."/>
            <person name="Zhang J."/>
            <person name="Wing R."/>
        </authorList>
    </citation>
    <scope>NUCLEOTIDE SEQUENCE</scope>
</reference>
<proteinExistence type="inferred from homology"/>
<keyword evidence="1" id="KW-0805">Transcription regulation</keyword>
<evidence type="ECO:0000256" key="2">
    <source>
        <dbReference type="ARBA" id="ARBA00023163"/>
    </source>
</evidence>
<feature type="region of interest" description="VHIID" evidence="3">
    <location>
        <begin position="364"/>
        <end position="429"/>
    </location>
</feature>
<dbReference type="EnsemblPlants" id="LPERR11G20420.1">
    <property type="protein sequence ID" value="LPERR11G20420.1"/>
    <property type="gene ID" value="LPERR11G20420"/>
</dbReference>
<organism evidence="5 6">
    <name type="scientific">Leersia perrieri</name>
    <dbReference type="NCBI Taxonomy" id="77586"/>
    <lineage>
        <taxon>Eukaryota</taxon>
        <taxon>Viridiplantae</taxon>
        <taxon>Streptophyta</taxon>
        <taxon>Embryophyta</taxon>
        <taxon>Tracheophyta</taxon>
        <taxon>Spermatophyta</taxon>
        <taxon>Magnoliopsida</taxon>
        <taxon>Liliopsida</taxon>
        <taxon>Poales</taxon>
        <taxon>Poaceae</taxon>
        <taxon>BOP clade</taxon>
        <taxon>Oryzoideae</taxon>
        <taxon>Oryzeae</taxon>
        <taxon>Oryzinae</taxon>
        <taxon>Leersia</taxon>
    </lineage>
</organism>
<feature type="compositionally biased region" description="Low complexity" evidence="4">
    <location>
        <begin position="260"/>
        <end position="270"/>
    </location>
</feature>
<dbReference type="AlphaFoldDB" id="A0A0D9XVR3"/>
<evidence type="ECO:0000256" key="3">
    <source>
        <dbReference type="PROSITE-ProRule" id="PRU01191"/>
    </source>
</evidence>